<dbReference type="InterPro" id="IPR001087">
    <property type="entry name" value="GDSL"/>
</dbReference>
<dbReference type="AlphaFoldDB" id="A0A0C9MX26"/>
<reference evidence="2" key="1">
    <citation type="submission" date="2014-09" db="EMBL/GenBank/DDBJ databases">
        <title>Draft genome sequence of an oleaginous Mucoromycotina fungus Mucor ambiguus NBRC6742.</title>
        <authorList>
            <person name="Takeda I."/>
            <person name="Yamane N."/>
            <person name="Morita T."/>
            <person name="Tamano K."/>
            <person name="Machida M."/>
            <person name="Baker S."/>
            <person name="Koike H."/>
        </authorList>
    </citation>
    <scope>NUCLEOTIDE SEQUENCE</scope>
    <source>
        <strain evidence="2">NBRC 6742</strain>
    </source>
</reference>
<accession>A0A0C9MX26</accession>
<dbReference type="EMBL" id="DF836479">
    <property type="protein sequence ID" value="GAN08117.1"/>
    <property type="molecule type" value="Genomic_DNA"/>
</dbReference>
<dbReference type="GO" id="GO:0006644">
    <property type="term" value="P:phospholipid metabolic process"/>
    <property type="evidence" value="ECO:0007669"/>
    <property type="project" value="TreeGrafter"/>
</dbReference>
<dbReference type="OrthoDB" id="10265800at2759"/>
<dbReference type="PANTHER" id="PTHR21325:SF31">
    <property type="entry name" value="GH22081P-RELATED"/>
    <property type="match status" value="1"/>
</dbReference>
<sequence>MIGTALFGFLVLYCTPFAASLNVTTIQNCPVLSPRSAPPSDVRDLRVDDIKLIAALGDSIFAGYGMKNVPEGSSGLVHPNALTEHRGLNYMMGGDPDAISIANFIKHYNPKLLGPSTNTHPLVSIAGKVSYATRYSLVDNLNAAISGAMAVNLDLELDYLLQELNSPFASYTNAKDEWKMINIHIGSNEMCQSCDSKLANLTTPEVYARETENAVQRIQKSIPKVFVNLIGMFRFSVIDQMAKANPQYCANRNIIKPCACFLQNKIEHMDDLMDQFNIKLKAIASKYAPQPGSTFGVVYTPFPIDFESFPINAFSNIDCFHPSFSAHQWMAKSIWNQLFTKSKPSTMLFDFSKEVIYCPSNSDRLVI</sequence>
<dbReference type="PANTHER" id="PTHR21325">
    <property type="entry name" value="PHOSPHOLIPASE B, PLB1"/>
    <property type="match status" value="1"/>
</dbReference>
<dbReference type="GO" id="GO:0004620">
    <property type="term" value="F:phospholipase activity"/>
    <property type="evidence" value="ECO:0007669"/>
    <property type="project" value="InterPro"/>
</dbReference>
<evidence type="ECO:0000313" key="3">
    <source>
        <dbReference type="Proteomes" id="UP000053815"/>
    </source>
</evidence>
<feature type="chain" id="PRO_5002215780" evidence="1">
    <location>
        <begin position="21"/>
        <end position="367"/>
    </location>
</feature>
<proteinExistence type="predicted"/>
<dbReference type="InterPro" id="IPR038885">
    <property type="entry name" value="PLB1"/>
</dbReference>
<dbReference type="STRING" id="91626.A0A0C9MX26"/>
<keyword evidence="3" id="KW-1185">Reference proteome</keyword>
<protein>
    <submittedName>
        <fullName evidence="2">Phospholipase a2</fullName>
    </submittedName>
</protein>
<dbReference type="SUPFAM" id="SSF52266">
    <property type="entry name" value="SGNH hydrolase"/>
    <property type="match status" value="1"/>
</dbReference>
<gene>
    <name evidence="2" type="ORF">MAM1_0190d07624</name>
</gene>
<evidence type="ECO:0000313" key="2">
    <source>
        <dbReference type="EMBL" id="GAN08117.1"/>
    </source>
</evidence>
<keyword evidence="1" id="KW-0732">Signal</keyword>
<feature type="signal peptide" evidence="1">
    <location>
        <begin position="1"/>
        <end position="20"/>
    </location>
</feature>
<evidence type="ECO:0000256" key="1">
    <source>
        <dbReference type="SAM" id="SignalP"/>
    </source>
</evidence>
<dbReference type="Proteomes" id="UP000053815">
    <property type="component" value="Unassembled WGS sequence"/>
</dbReference>
<dbReference type="Gene3D" id="3.40.50.1110">
    <property type="entry name" value="SGNH hydrolase"/>
    <property type="match status" value="1"/>
</dbReference>
<dbReference type="Pfam" id="PF00657">
    <property type="entry name" value="Lipase_GDSL"/>
    <property type="match status" value="1"/>
</dbReference>
<dbReference type="InterPro" id="IPR036514">
    <property type="entry name" value="SGNH_hydro_sf"/>
</dbReference>
<name>A0A0C9MX26_9FUNG</name>
<organism evidence="2">
    <name type="scientific">Mucor ambiguus</name>
    <dbReference type="NCBI Taxonomy" id="91626"/>
    <lineage>
        <taxon>Eukaryota</taxon>
        <taxon>Fungi</taxon>
        <taxon>Fungi incertae sedis</taxon>
        <taxon>Mucoromycota</taxon>
        <taxon>Mucoromycotina</taxon>
        <taxon>Mucoromycetes</taxon>
        <taxon>Mucorales</taxon>
        <taxon>Mucorineae</taxon>
        <taxon>Mucoraceae</taxon>
        <taxon>Mucor</taxon>
    </lineage>
</organism>